<feature type="coiled-coil region" evidence="3">
    <location>
        <begin position="450"/>
        <end position="504"/>
    </location>
</feature>
<evidence type="ECO:0000256" key="3">
    <source>
        <dbReference type="SAM" id="Coils"/>
    </source>
</evidence>
<dbReference type="Gene3D" id="3.30.10.20">
    <property type="match status" value="1"/>
</dbReference>
<dbReference type="RefSeq" id="WP_088917350.1">
    <property type="nucleotide sequence ID" value="NZ_CP018632.1"/>
</dbReference>
<protein>
    <recommendedName>
        <fullName evidence="4">PASTA domain-containing protein</fullName>
    </recommendedName>
</protein>
<dbReference type="AlphaFoldDB" id="A0A2Z2NKQ1"/>
<dbReference type="InterPro" id="IPR013320">
    <property type="entry name" value="ConA-like_dom_sf"/>
</dbReference>
<reference evidence="5 6" key="1">
    <citation type="submission" date="2016-12" db="EMBL/GenBank/DDBJ databases">
        <authorList>
            <person name="Song W.-J."/>
            <person name="Kurnit D.M."/>
        </authorList>
    </citation>
    <scope>NUCLEOTIDE SEQUENCE [LARGE SCALE GENOMIC DNA]</scope>
    <source>
        <strain evidence="5 6">IMCC3135</strain>
    </source>
</reference>
<keyword evidence="6" id="KW-1185">Reference proteome</keyword>
<keyword evidence="2" id="KW-1015">Disulfide bond</keyword>
<dbReference type="KEGG" id="gai:IMCC3135_09425"/>
<dbReference type="Proteomes" id="UP000250079">
    <property type="component" value="Chromosome"/>
</dbReference>
<dbReference type="EMBL" id="CP018632">
    <property type="protein sequence ID" value="ASJ71982.1"/>
    <property type="molecule type" value="Genomic_DNA"/>
</dbReference>
<feature type="domain" description="PASTA" evidence="4">
    <location>
        <begin position="598"/>
        <end position="669"/>
    </location>
</feature>
<dbReference type="Pfam" id="PF13385">
    <property type="entry name" value="Laminin_G_3"/>
    <property type="match status" value="2"/>
</dbReference>
<dbReference type="Pfam" id="PF03793">
    <property type="entry name" value="PASTA"/>
    <property type="match status" value="1"/>
</dbReference>
<evidence type="ECO:0000313" key="6">
    <source>
        <dbReference type="Proteomes" id="UP000250079"/>
    </source>
</evidence>
<sequence>MSGALHIGDDNQWVTLGSAPRLGFGTQGFTIEMWVRLDELKSNSIHLLGSTNFTYPDSFNLLIGSDGKPWVGHESNYLNARKPVTAGHWFHLAYRYDGSGDGPNGGQLLINGVIDVSSNFEMKGQVKADLFLGPGPLALGSVSGGFDITELRFWPGPRSDGKIREQMFSRWDSRDRGIAAYWPLDSENRFESPMQSGVVVPSTEFGFIEDDSVPVDLDRDAVTQGLLKGESSVTLDENRDLIGLDIFTAEVWVFGDQKPDELYNSPVLSQHGAPTGWELRAAAGMAEFLITINGEHLTVGWSADPTPGWFHVAGVYDKSQIRLVINGIVVSRLSVTGELAHYERPVTVGRNRNWPARAFQGALAEARIWKTARTDAQIWSQLFTRAGGNEPGLVAVLPLDDWPTGSVRDLVSETSHPVDNPLASVRRAPPLEAIADADPETNEPTETEQLENLRTERIELLRRVERAEILLGEMDELEELAEKGRQAQSEVQELRTQVAELQNAQPDEITSPDRELEPGETTLQSLINQTRAQIEAARVAVNQGGGVYRLRDVTMDLRVIPAAGGETVIIPDRKELVDLSGGELSHLRLDFSSTDIGQAEPVLVKVPDVSGYTQVLARRKLSEVGLLTEVMLEALSEDRKSQARRVVDQLPQAGTDVSPQSTVTIFVGRLATSST</sequence>
<proteinExistence type="predicted"/>
<accession>A0A2Z2NKQ1</accession>
<name>A0A2Z2NKQ1_9GAMM</name>
<dbReference type="PROSITE" id="PS51178">
    <property type="entry name" value="PASTA"/>
    <property type="match status" value="1"/>
</dbReference>
<evidence type="ECO:0000313" key="5">
    <source>
        <dbReference type="EMBL" id="ASJ71982.1"/>
    </source>
</evidence>
<dbReference type="SMART" id="SM00740">
    <property type="entry name" value="PASTA"/>
    <property type="match status" value="1"/>
</dbReference>
<gene>
    <name evidence="5" type="ORF">IMCC3135_09425</name>
</gene>
<keyword evidence="1" id="KW-0732">Signal</keyword>
<keyword evidence="3" id="KW-0175">Coiled coil</keyword>
<dbReference type="CDD" id="cd06577">
    <property type="entry name" value="PASTA_pknB"/>
    <property type="match status" value="1"/>
</dbReference>
<evidence type="ECO:0000259" key="4">
    <source>
        <dbReference type="PROSITE" id="PS51178"/>
    </source>
</evidence>
<evidence type="ECO:0000256" key="2">
    <source>
        <dbReference type="ARBA" id="ARBA00023157"/>
    </source>
</evidence>
<dbReference type="Gene3D" id="2.60.120.200">
    <property type="match status" value="2"/>
</dbReference>
<dbReference type="OrthoDB" id="6113154at2"/>
<evidence type="ECO:0000256" key="1">
    <source>
        <dbReference type="ARBA" id="ARBA00022729"/>
    </source>
</evidence>
<dbReference type="SUPFAM" id="SSF49899">
    <property type="entry name" value="Concanavalin A-like lectins/glucanases"/>
    <property type="match status" value="2"/>
</dbReference>
<dbReference type="SMART" id="SM00560">
    <property type="entry name" value="LamGL"/>
    <property type="match status" value="1"/>
</dbReference>
<dbReference type="InterPro" id="IPR006558">
    <property type="entry name" value="LamG-like"/>
</dbReference>
<organism evidence="5 6">
    <name type="scientific">Granulosicoccus antarcticus IMCC3135</name>
    <dbReference type="NCBI Taxonomy" id="1192854"/>
    <lineage>
        <taxon>Bacteria</taxon>
        <taxon>Pseudomonadati</taxon>
        <taxon>Pseudomonadota</taxon>
        <taxon>Gammaproteobacteria</taxon>
        <taxon>Chromatiales</taxon>
        <taxon>Granulosicoccaceae</taxon>
        <taxon>Granulosicoccus</taxon>
    </lineage>
</organism>
<dbReference type="InterPro" id="IPR005543">
    <property type="entry name" value="PASTA_dom"/>
</dbReference>